<evidence type="ECO:0000313" key="1">
    <source>
        <dbReference type="EMBL" id="GAA0338796.1"/>
    </source>
</evidence>
<dbReference type="Proteomes" id="UP001501822">
    <property type="component" value="Unassembled WGS sequence"/>
</dbReference>
<evidence type="ECO:0000313" key="2">
    <source>
        <dbReference type="Proteomes" id="UP001501822"/>
    </source>
</evidence>
<gene>
    <name evidence="1" type="ORF">GCM10010151_30540</name>
</gene>
<keyword evidence="2" id="KW-1185">Reference proteome</keyword>
<proteinExistence type="predicted"/>
<reference evidence="2" key="1">
    <citation type="journal article" date="2019" name="Int. J. Syst. Evol. Microbiol.">
        <title>The Global Catalogue of Microorganisms (GCM) 10K type strain sequencing project: providing services to taxonomists for standard genome sequencing and annotation.</title>
        <authorList>
            <consortium name="The Broad Institute Genomics Platform"/>
            <consortium name="The Broad Institute Genome Sequencing Center for Infectious Disease"/>
            <person name="Wu L."/>
            <person name="Ma J."/>
        </authorList>
    </citation>
    <scope>NUCLEOTIDE SEQUENCE [LARGE SCALE GENOMIC DNA]</scope>
    <source>
        <strain evidence="2">JCM 3146</strain>
    </source>
</reference>
<organism evidence="1 2">
    <name type="scientific">Actinoallomurus spadix</name>
    <dbReference type="NCBI Taxonomy" id="79912"/>
    <lineage>
        <taxon>Bacteria</taxon>
        <taxon>Bacillati</taxon>
        <taxon>Actinomycetota</taxon>
        <taxon>Actinomycetes</taxon>
        <taxon>Streptosporangiales</taxon>
        <taxon>Thermomonosporaceae</taxon>
        <taxon>Actinoallomurus</taxon>
    </lineage>
</organism>
<name>A0ABP3G967_9ACTN</name>
<dbReference type="EMBL" id="BAAABM010000019">
    <property type="protein sequence ID" value="GAA0338796.1"/>
    <property type="molecule type" value="Genomic_DNA"/>
</dbReference>
<sequence>MLADRVFAHARPSDASHVAAIVGAGGGLVLTGANPVRAARRCREEQAFEGPILFDSAAAEARVATRERPFDEGGDGLLEITLEQRVQGQIDAGADAALTPTGYLRAADFGALDAAVEGAVGLARDDVILSLPLDAGWLAPGLIDKLIGVLARAPVAKAVMPGGRAAAPRRMLDGVLGLRRLVTEVPDVALFRTDLTGLDAVAQGCLAASIGTSDALRRLVPPGETAGYGSADGGDRSPGVLVPDLLTYVRGSVLADRFGDRAAPPCRCARCGGRSIAGFLRQEDWKDARLHGVAVWTEWARNLLYPDSPEGRRRYWRRLCRDAIAAHARYNTSVRAREPVFVPPESLWVWAGEDTATATAGVVTPARP</sequence>
<protein>
    <submittedName>
        <fullName evidence="1">Uncharacterized protein</fullName>
    </submittedName>
</protein>
<comment type="caution">
    <text evidence="1">The sequence shown here is derived from an EMBL/GenBank/DDBJ whole genome shotgun (WGS) entry which is preliminary data.</text>
</comment>
<accession>A0ABP3G967</accession>